<dbReference type="AlphaFoldDB" id="A0A9Q9FFP4"/>
<accession>A0A9Q9FFP4</accession>
<evidence type="ECO:0000313" key="2">
    <source>
        <dbReference type="Proteomes" id="UP001058072"/>
    </source>
</evidence>
<dbReference type="EMBL" id="CP071250">
    <property type="protein sequence ID" value="UUF07480.1"/>
    <property type="molecule type" value="Genomic_DNA"/>
</dbReference>
<organism evidence="1 2">
    <name type="scientific">Turicibacter bilis</name>
    <dbReference type="NCBI Taxonomy" id="2735723"/>
    <lineage>
        <taxon>Bacteria</taxon>
        <taxon>Bacillati</taxon>
        <taxon>Bacillota</taxon>
        <taxon>Erysipelotrichia</taxon>
        <taxon>Erysipelotrichales</taxon>
        <taxon>Turicibacteraceae</taxon>
        <taxon>Turicibacter</taxon>
    </lineage>
</organism>
<reference evidence="1" key="1">
    <citation type="submission" date="2021-03" db="EMBL/GenBank/DDBJ databases">
        <title>Comparative Genomics and Metabolomics in the genus Turicibacter.</title>
        <authorList>
            <person name="Maki J."/>
            <person name="Looft T."/>
        </authorList>
    </citation>
    <scope>NUCLEOTIDE SEQUENCE</scope>
    <source>
        <strain evidence="1">ISU324</strain>
    </source>
</reference>
<dbReference type="Proteomes" id="UP001058072">
    <property type="component" value="Chromosome"/>
</dbReference>
<proteinExistence type="predicted"/>
<dbReference type="RefSeq" id="WP_212724273.1">
    <property type="nucleotide sequence ID" value="NZ_CP071250.1"/>
</dbReference>
<name>A0A9Q9FFP4_9FIRM</name>
<protein>
    <submittedName>
        <fullName evidence="1">Uncharacterized protein</fullName>
    </submittedName>
</protein>
<gene>
    <name evidence="1" type="ORF">J0J70_07505</name>
</gene>
<evidence type="ECO:0000313" key="1">
    <source>
        <dbReference type="EMBL" id="UUF07480.1"/>
    </source>
</evidence>
<sequence length="86" mass="9994">MYWIRHAKPDFGVHGQSRPLTKEAQQTTNENTNGLLGQFSQKKTNLAQVNNEEINQTFCLIIHQPRKCLGKKTAWVIYPRSDILLW</sequence>